<evidence type="ECO:0000256" key="7">
    <source>
        <dbReference type="SAM" id="MobiDB-lite"/>
    </source>
</evidence>
<comment type="similarity">
    <text evidence="2">Belongs to the major facilitator superfamily. TCR/Tet family.</text>
</comment>
<organism evidence="10 11">
    <name type="scientific">Seiridium unicorne</name>
    <dbReference type="NCBI Taxonomy" id="138068"/>
    <lineage>
        <taxon>Eukaryota</taxon>
        <taxon>Fungi</taxon>
        <taxon>Dikarya</taxon>
        <taxon>Ascomycota</taxon>
        <taxon>Pezizomycotina</taxon>
        <taxon>Sordariomycetes</taxon>
        <taxon>Xylariomycetidae</taxon>
        <taxon>Amphisphaeriales</taxon>
        <taxon>Sporocadaceae</taxon>
        <taxon>Seiridium</taxon>
    </lineage>
</organism>
<dbReference type="Gene3D" id="1.20.1250.20">
    <property type="entry name" value="MFS general substrate transporter like domains"/>
    <property type="match status" value="1"/>
</dbReference>
<feature type="compositionally biased region" description="Basic and acidic residues" evidence="7">
    <location>
        <begin position="13"/>
        <end position="22"/>
    </location>
</feature>
<feature type="region of interest" description="Disordered" evidence="7">
    <location>
        <begin position="1"/>
        <end position="53"/>
    </location>
</feature>
<dbReference type="SUPFAM" id="SSF103473">
    <property type="entry name" value="MFS general substrate transporter"/>
    <property type="match status" value="2"/>
</dbReference>
<feature type="transmembrane region" description="Helical" evidence="8">
    <location>
        <begin position="259"/>
        <end position="285"/>
    </location>
</feature>
<feature type="transmembrane region" description="Helical" evidence="8">
    <location>
        <begin position="459"/>
        <end position="482"/>
    </location>
</feature>
<keyword evidence="3" id="KW-0813">Transport</keyword>
<proteinExistence type="inferred from homology"/>
<evidence type="ECO:0000256" key="1">
    <source>
        <dbReference type="ARBA" id="ARBA00004141"/>
    </source>
</evidence>
<feature type="transmembrane region" description="Helical" evidence="8">
    <location>
        <begin position="188"/>
        <end position="213"/>
    </location>
</feature>
<evidence type="ECO:0000256" key="4">
    <source>
        <dbReference type="ARBA" id="ARBA00022692"/>
    </source>
</evidence>
<evidence type="ECO:0000313" key="10">
    <source>
        <dbReference type="EMBL" id="KAK9420159.1"/>
    </source>
</evidence>
<feature type="transmembrane region" description="Helical" evidence="8">
    <location>
        <begin position="331"/>
        <end position="351"/>
    </location>
</feature>
<evidence type="ECO:0000256" key="8">
    <source>
        <dbReference type="SAM" id="Phobius"/>
    </source>
</evidence>
<feature type="domain" description="Major facilitator superfamily (MFS) profile" evidence="9">
    <location>
        <begin position="58"/>
        <end position="559"/>
    </location>
</feature>
<keyword evidence="5 8" id="KW-1133">Transmembrane helix</keyword>
<protein>
    <submittedName>
        <fullName evidence="10">Major facilitator superfamily domain-containing protein</fullName>
    </submittedName>
</protein>
<feature type="transmembrane region" description="Helical" evidence="8">
    <location>
        <begin position="371"/>
        <end position="389"/>
    </location>
</feature>
<evidence type="ECO:0000313" key="11">
    <source>
        <dbReference type="Proteomes" id="UP001408356"/>
    </source>
</evidence>
<comment type="subcellular location">
    <subcellularLocation>
        <location evidence="1">Membrane</location>
        <topology evidence="1">Multi-pass membrane protein</topology>
    </subcellularLocation>
</comment>
<reference evidence="10 11" key="1">
    <citation type="journal article" date="2024" name="J. Plant Pathol.">
        <title>Sequence and assembly of the genome of Seiridium unicorne, isolate CBS 538.82, causal agent of cypress canker disease.</title>
        <authorList>
            <person name="Scali E."/>
            <person name="Rocca G.D."/>
            <person name="Danti R."/>
            <person name="Garbelotto M."/>
            <person name="Barberini S."/>
            <person name="Baroncelli R."/>
            <person name="Emiliani G."/>
        </authorList>
    </citation>
    <scope>NUCLEOTIDE SEQUENCE [LARGE SCALE GENOMIC DNA]</scope>
    <source>
        <strain evidence="10 11">BM-138-508</strain>
    </source>
</reference>
<name>A0ABR2V035_9PEZI</name>
<feature type="transmembrane region" description="Helical" evidence="8">
    <location>
        <begin position="130"/>
        <end position="149"/>
    </location>
</feature>
<dbReference type="Proteomes" id="UP001408356">
    <property type="component" value="Unassembled WGS sequence"/>
</dbReference>
<feature type="compositionally biased region" description="Polar residues" evidence="7">
    <location>
        <begin position="1"/>
        <end position="12"/>
    </location>
</feature>
<dbReference type="InterPro" id="IPR020846">
    <property type="entry name" value="MFS_dom"/>
</dbReference>
<evidence type="ECO:0000256" key="6">
    <source>
        <dbReference type="ARBA" id="ARBA00023136"/>
    </source>
</evidence>
<feature type="transmembrane region" description="Helical" evidence="8">
    <location>
        <begin position="396"/>
        <end position="420"/>
    </location>
</feature>
<dbReference type="InterPro" id="IPR011701">
    <property type="entry name" value="MFS"/>
</dbReference>
<accession>A0ABR2V035</accession>
<feature type="transmembrane region" description="Helical" evidence="8">
    <location>
        <begin position="155"/>
        <end position="176"/>
    </location>
</feature>
<dbReference type="PROSITE" id="PS50850">
    <property type="entry name" value="MFS"/>
    <property type="match status" value="1"/>
</dbReference>
<comment type="caution">
    <text evidence="10">The sequence shown here is derived from an EMBL/GenBank/DDBJ whole genome shotgun (WGS) entry which is preliminary data.</text>
</comment>
<keyword evidence="6 8" id="KW-0472">Membrane</keyword>
<feature type="transmembrane region" description="Helical" evidence="8">
    <location>
        <begin position="100"/>
        <end position="118"/>
    </location>
</feature>
<gene>
    <name evidence="10" type="ORF">SUNI508_06687</name>
</gene>
<dbReference type="Pfam" id="PF07690">
    <property type="entry name" value="MFS_1"/>
    <property type="match status" value="1"/>
</dbReference>
<evidence type="ECO:0000256" key="2">
    <source>
        <dbReference type="ARBA" id="ARBA00007520"/>
    </source>
</evidence>
<evidence type="ECO:0000256" key="3">
    <source>
        <dbReference type="ARBA" id="ARBA00022448"/>
    </source>
</evidence>
<dbReference type="InterPro" id="IPR036259">
    <property type="entry name" value="MFS_trans_sf"/>
</dbReference>
<evidence type="ECO:0000259" key="9">
    <source>
        <dbReference type="PROSITE" id="PS50850"/>
    </source>
</evidence>
<sequence length="567" mass="60935">MTLDESTSTITNDRGHDVEKVSESSTRAPDTARDAPVEKSDGNTNRLDEPDEEPKRTITGLKWFAIYTSLMSTVLLFALDNTIVATIQPDIVETFDDQTSLAWIGVSFILGQVVILPVGKAYGIFNMKVLFLVSLILFEAGSAICGAAPSMVAIIVGRVIAGVGGAGVYVGGLTYISILTTPRERPLYLAILMSVWGFGNVLGPIIGGSFAISSATWRWGFYINLPIAGIFAPVFLLMIPNINAMPDTSFSKKLRMQDWVGITVFTALLACFCMAGSFGGTLYTWNSGSEIALWVVTFVLFVAFVLVTIYHPLVLAESRLLPVQFMVTRDLFIIPLQAFLVAGSMMMSIYYTPLVFQFTRGDSPLMAGVRILPLICMIVFGCLFNGFVMPKFRYYLPWYVVGNALLVAGAALMTTITSSISNSALYGYTVIIGLGIGAFQSAGIGVASALAPASQISNVVSVMTIAQVIGITFALAVPGSIFQNKAMQYIASVLPDVPQDKLGELITGTSGKFYKSLSDADQLLVVDQITKAISEGFYYLVGTTAIGFITSLFLSPKKLFLSGSSVA</sequence>
<feature type="compositionally biased region" description="Basic and acidic residues" evidence="7">
    <location>
        <begin position="30"/>
        <end position="41"/>
    </location>
</feature>
<feature type="transmembrane region" description="Helical" evidence="8">
    <location>
        <begin position="426"/>
        <end position="447"/>
    </location>
</feature>
<dbReference type="EMBL" id="JARVKF010000257">
    <property type="protein sequence ID" value="KAK9420159.1"/>
    <property type="molecule type" value="Genomic_DNA"/>
</dbReference>
<dbReference type="PANTHER" id="PTHR23501:SF12">
    <property type="entry name" value="MAJOR FACILITATOR SUPERFAMILY (MFS) PROFILE DOMAIN-CONTAINING PROTEIN-RELATED"/>
    <property type="match status" value="1"/>
</dbReference>
<keyword evidence="11" id="KW-1185">Reference proteome</keyword>
<feature type="transmembrane region" description="Helical" evidence="8">
    <location>
        <begin position="291"/>
        <end position="310"/>
    </location>
</feature>
<feature type="transmembrane region" description="Helical" evidence="8">
    <location>
        <begin position="64"/>
        <end position="88"/>
    </location>
</feature>
<feature type="transmembrane region" description="Helical" evidence="8">
    <location>
        <begin position="536"/>
        <end position="554"/>
    </location>
</feature>
<dbReference type="PANTHER" id="PTHR23501">
    <property type="entry name" value="MAJOR FACILITATOR SUPERFAMILY"/>
    <property type="match status" value="1"/>
</dbReference>
<evidence type="ECO:0000256" key="5">
    <source>
        <dbReference type="ARBA" id="ARBA00022989"/>
    </source>
</evidence>
<keyword evidence="4 8" id="KW-0812">Transmembrane</keyword>
<feature type="transmembrane region" description="Helical" evidence="8">
    <location>
        <begin position="219"/>
        <end position="239"/>
    </location>
</feature>